<evidence type="ECO:0000313" key="2">
    <source>
        <dbReference type="EMBL" id="PVH33103.1"/>
    </source>
</evidence>
<dbReference type="AlphaFoldDB" id="A0A2T8I618"/>
<protein>
    <submittedName>
        <fullName evidence="2">Uncharacterized protein</fullName>
    </submittedName>
</protein>
<proteinExistence type="predicted"/>
<dbReference type="EMBL" id="CM008054">
    <property type="protein sequence ID" value="PVH33103.1"/>
    <property type="molecule type" value="Genomic_DNA"/>
</dbReference>
<feature type="region of interest" description="Disordered" evidence="1">
    <location>
        <begin position="74"/>
        <end position="106"/>
    </location>
</feature>
<reference evidence="2" key="1">
    <citation type="submission" date="2018-04" db="EMBL/GenBank/DDBJ databases">
        <title>WGS assembly of Panicum hallii.</title>
        <authorList>
            <person name="Lovell J."/>
            <person name="Jenkins J."/>
            <person name="Lowry D."/>
            <person name="Mamidi S."/>
            <person name="Sreedasyam A."/>
            <person name="Weng X."/>
            <person name="Barry K."/>
            <person name="Bonette J."/>
            <person name="Campitelli B."/>
            <person name="Daum C."/>
            <person name="Gordon S."/>
            <person name="Gould B."/>
            <person name="Lipzen A."/>
            <person name="Macqueen A."/>
            <person name="Palacio-Mejia J."/>
            <person name="Plott C."/>
            <person name="Shakirov E."/>
            <person name="Shu S."/>
            <person name="Yoshinaga Y."/>
            <person name="Zane M."/>
            <person name="Rokhsar D."/>
            <person name="Grimwood J."/>
            <person name="Schmutz J."/>
            <person name="Juenger T."/>
        </authorList>
    </citation>
    <scope>NUCLEOTIDE SEQUENCE [LARGE SCALE GENOMIC DNA]</scope>
    <source>
        <strain evidence="2">FIL2</strain>
    </source>
</reference>
<evidence type="ECO:0000256" key="1">
    <source>
        <dbReference type="SAM" id="MobiDB-lite"/>
    </source>
</evidence>
<dbReference type="Proteomes" id="UP000243499">
    <property type="component" value="Chromosome 9"/>
</dbReference>
<name>A0A2T8I618_9POAL</name>
<organism evidence="2">
    <name type="scientific">Panicum hallii</name>
    <dbReference type="NCBI Taxonomy" id="206008"/>
    <lineage>
        <taxon>Eukaryota</taxon>
        <taxon>Viridiplantae</taxon>
        <taxon>Streptophyta</taxon>
        <taxon>Embryophyta</taxon>
        <taxon>Tracheophyta</taxon>
        <taxon>Spermatophyta</taxon>
        <taxon>Magnoliopsida</taxon>
        <taxon>Liliopsida</taxon>
        <taxon>Poales</taxon>
        <taxon>Poaceae</taxon>
        <taxon>PACMAD clade</taxon>
        <taxon>Panicoideae</taxon>
        <taxon>Panicodae</taxon>
        <taxon>Paniceae</taxon>
        <taxon>Panicinae</taxon>
        <taxon>Panicum</taxon>
        <taxon>Panicum sect. Panicum</taxon>
    </lineage>
</organism>
<dbReference type="Gramene" id="PVH33103">
    <property type="protein sequence ID" value="PVH33103"/>
    <property type="gene ID" value="PAHAL_9G569400"/>
</dbReference>
<accession>A0A2T8I618</accession>
<gene>
    <name evidence="2" type="ORF">PAHAL_9G569400</name>
</gene>
<sequence>MSDTHFHLYMWPCGSGGPPRCRFAPEVASSAPPSSMGLRRPLHPAARCGGPFLNGPPLAASPCCNAVPVREPHARISQRRLPTSGSHAPRATTMLPRFHQVTGPAG</sequence>